<feature type="compositionally biased region" description="Polar residues" evidence="7">
    <location>
        <begin position="297"/>
        <end position="321"/>
    </location>
</feature>
<dbReference type="PROSITE" id="PS50225">
    <property type="entry name" value="SOCS"/>
    <property type="match status" value="1"/>
</dbReference>
<feature type="compositionally biased region" description="Low complexity" evidence="7">
    <location>
        <begin position="555"/>
        <end position="572"/>
    </location>
</feature>
<feature type="compositionally biased region" description="Polar residues" evidence="7">
    <location>
        <begin position="999"/>
        <end position="1013"/>
    </location>
</feature>
<feature type="domain" description="SH2" evidence="8">
    <location>
        <begin position="1832"/>
        <end position="1940"/>
    </location>
</feature>
<evidence type="ECO:0000256" key="2">
    <source>
        <dbReference type="ARBA" id="ARBA00022700"/>
    </source>
</evidence>
<feature type="coiled-coil region" evidence="6">
    <location>
        <begin position="1325"/>
        <end position="1352"/>
    </location>
</feature>
<feature type="compositionally biased region" description="Basic and acidic residues" evidence="7">
    <location>
        <begin position="782"/>
        <end position="797"/>
    </location>
</feature>
<name>A0AAE1E4R2_9GAST</name>
<dbReference type="Gene3D" id="3.30.505.10">
    <property type="entry name" value="SH2 domain"/>
    <property type="match status" value="1"/>
</dbReference>
<dbReference type="GO" id="GO:0009968">
    <property type="term" value="P:negative regulation of signal transduction"/>
    <property type="evidence" value="ECO:0007669"/>
    <property type="project" value="UniProtKB-KW"/>
</dbReference>
<dbReference type="PANTHER" id="PTHR10155">
    <property type="entry name" value="PHOSPHATIDYLINOSITOL 3-KINASE REGULATORY SUBUNIT"/>
    <property type="match status" value="1"/>
</dbReference>
<evidence type="ECO:0000259" key="8">
    <source>
        <dbReference type="PROSITE" id="PS50001"/>
    </source>
</evidence>
<dbReference type="Pfam" id="PF00017">
    <property type="entry name" value="SH2"/>
    <property type="match status" value="1"/>
</dbReference>
<evidence type="ECO:0000313" key="10">
    <source>
        <dbReference type="EMBL" id="KAK3793485.1"/>
    </source>
</evidence>
<feature type="compositionally biased region" description="Low complexity" evidence="7">
    <location>
        <begin position="204"/>
        <end position="216"/>
    </location>
</feature>
<accession>A0AAE1E4R2</accession>
<protein>
    <submittedName>
        <fullName evidence="10">Uncharacterized protein</fullName>
    </submittedName>
</protein>
<dbReference type="PANTHER" id="PTHR10155:SF5">
    <property type="entry name" value="SUPPRESSOR OF CYTOKINE SIGNALING 7"/>
    <property type="match status" value="1"/>
</dbReference>
<dbReference type="SMART" id="SM00969">
    <property type="entry name" value="SOCS_box"/>
    <property type="match status" value="1"/>
</dbReference>
<dbReference type="PROSITE" id="PS50001">
    <property type="entry name" value="SH2"/>
    <property type="match status" value="1"/>
</dbReference>
<feature type="compositionally biased region" description="Basic and acidic residues" evidence="7">
    <location>
        <begin position="399"/>
        <end position="408"/>
    </location>
</feature>
<dbReference type="GO" id="GO:0035556">
    <property type="term" value="P:intracellular signal transduction"/>
    <property type="evidence" value="ECO:0007669"/>
    <property type="project" value="InterPro"/>
</dbReference>
<feature type="compositionally biased region" description="Basic and acidic residues" evidence="7">
    <location>
        <begin position="95"/>
        <end position="114"/>
    </location>
</feature>
<dbReference type="SMART" id="SM00252">
    <property type="entry name" value="SH2"/>
    <property type="match status" value="1"/>
</dbReference>
<feature type="region of interest" description="Disordered" evidence="7">
    <location>
        <begin position="161"/>
        <end position="328"/>
    </location>
</feature>
<feature type="compositionally biased region" description="Low complexity" evidence="7">
    <location>
        <begin position="1030"/>
        <end position="1044"/>
    </location>
</feature>
<feature type="region of interest" description="Disordered" evidence="7">
    <location>
        <begin position="539"/>
        <end position="574"/>
    </location>
</feature>
<feature type="compositionally biased region" description="Polar residues" evidence="7">
    <location>
        <begin position="1422"/>
        <end position="1432"/>
    </location>
</feature>
<evidence type="ECO:0000313" key="11">
    <source>
        <dbReference type="Proteomes" id="UP001283361"/>
    </source>
</evidence>
<keyword evidence="11" id="KW-1185">Reference proteome</keyword>
<keyword evidence="3" id="KW-0833">Ubl conjugation pathway</keyword>
<feature type="region of interest" description="Disordered" evidence="7">
    <location>
        <begin position="981"/>
        <end position="1013"/>
    </location>
</feature>
<feature type="compositionally biased region" description="Basic and acidic residues" evidence="7">
    <location>
        <begin position="191"/>
        <end position="203"/>
    </location>
</feature>
<evidence type="ECO:0000256" key="1">
    <source>
        <dbReference type="ARBA" id="ARBA00022604"/>
    </source>
</evidence>
<feature type="compositionally biased region" description="Low complexity" evidence="7">
    <location>
        <begin position="417"/>
        <end position="426"/>
    </location>
</feature>
<dbReference type="EMBL" id="JAWDGP010001228">
    <property type="protein sequence ID" value="KAK3793485.1"/>
    <property type="molecule type" value="Genomic_DNA"/>
</dbReference>
<evidence type="ECO:0000256" key="3">
    <source>
        <dbReference type="ARBA" id="ARBA00022786"/>
    </source>
</evidence>
<feature type="region of interest" description="Disordered" evidence="7">
    <location>
        <begin position="1410"/>
        <end position="1432"/>
    </location>
</feature>
<reference evidence="10" key="1">
    <citation type="journal article" date="2023" name="G3 (Bethesda)">
        <title>A reference genome for the long-term kleptoplast-retaining sea slug Elysia crispata morphotype clarki.</title>
        <authorList>
            <person name="Eastman K.E."/>
            <person name="Pendleton A.L."/>
            <person name="Shaikh M.A."/>
            <person name="Suttiyut T."/>
            <person name="Ogas R."/>
            <person name="Tomko P."/>
            <person name="Gavelis G."/>
            <person name="Widhalm J.R."/>
            <person name="Wisecaver J.H."/>
        </authorList>
    </citation>
    <scope>NUCLEOTIDE SEQUENCE</scope>
    <source>
        <strain evidence="10">ECLA1</strain>
    </source>
</reference>
<dbReference type="Pfam" id="PF07525">
    <property type="entry name" value="SOCS_box"/>
    <property type="match status" value="1"/>
</dbReference>
<evidence type="ECO:0000259" key="9">
    <source>
        <dbReference type="PROSITE" id="PS50225"/>
    </source>
</evidence>
<dbReference type="SMART" id="SM00253">
    <property type="entry name" value="SOCS"/>
    <property type="match status" value="1"/>
</dbReference>
<dbReference type="GO" id="GO:0046854">
    <property type="term" value="P:phosphatidylinositol phosphate biosynthetic process"/>
    <property type="evidence" value="ECO:0007669"/>
    <property type="project" value="TreeGrafter"/>
</dbReference>
<feature type="region of interest" description="Disordered" evidence="7">
    <location>
        <begin position="357"/>
        <end position="426"/>
    </location>
</feature>
<feature type="region of interest" description="Disordered" evidence="7">
    <location>
        <begin position="587"/>
        <end position="652"/>
    </location>
</feature>
<dbReference type="InterPro" id="IPR001496">
    <property type="entry name" value="SOCS_box"/>
</dbReference>
<evidence type="ECO:0000256" key="6">
    <source>
        <dbReference type="SAM" id="Coils"/>
    </source>
</evidence>
<feature type="compositionally biased region" description="Basic and acidic residues" evidence="7">
    <location>
        <begin position="642"/>
        <end position="652"/>
    </location>
</feature>
<dbReference type="GO" id="GO:0046935">
    <property type="term" value="F:1-phosphatidylinositol-3-kinase regulator activity"/>
    <property type="evidence" value="ECO:0007669"/>
    <property type="project" value="TreeGrafter"/>
</dbReference>
<sequence length="2003" mass="224185">MGDKAEEEEGLKLKLGRKFSKKSSTRTPETPKVKPAASKSATLPPNMEAGAMASQQSGGSGIFSKLKRRLRLGSSKGKYDLKTSASPVKPRWSRRKSDESQLRRSKESIEDDTSKASTSSRKPSSAKTPRKIKTDKEEVILIRKDKRVSVICKAENGDAEVLFSNIENSDEDSSSAWGPLEEDPYATLNSVRDEVDQKEREASSSKPSSSSKSSLSSRDKVASPLEKSSLSTPSKTPDSAEEYPYARIDSSKKKLRKQPQQTPLKAKDFNLQMRARIRSQIEPDYETLEEVQHQKSELVSSGSPNVTANSSSLGDGMNTSHDSLDDLDPDYESLEEIQHKQRALSLHLPAQNLTLEEDSVKDASGSFDPYASLTRPKSYAASSGTKPYQSPSSVWSLDQQKHSQEDKLVLTSRSSRHSSASSISAAPLAAGVDTSLPSDHVQEHQTQENVQEAEEEDLYDNRNVLLRKQQQQNSMSTSSIGGAHANPCSGLGLGDALASGTHHHHHHIKTPAEEELVEKLSSLLAPPLPLRNYQKEEAYQMSSSVRGRLTDKNGSSKGSSSSARHSWSSQNSRHTMSEFLDAAAAGTGTSISPRSQQRWKVRSGDADGRRHSTYSPREWSGGESSPGSKTKIRKKVSSRESLASDKESCRSQDGERLFFTCAEVAKGSNFVPEANHVTPEYSTKQSFACESEKLTTELSSKLEYKSDGASDGKMTETAAISSNEIGGENATLLETSQESSSDSPLRVDVLKVSTVLLEDKEPENADCPSRPATSDAINEADSTEKELLGGKKTRKEDSDIVETASEDCKRSDNSNTVTVNYNTTYASVIKQVQQNVTALDMHCGNELNLETSDTNIDEISEKSSAFVSDWQRENKSVENGKRFLNKNSPSECLKNDELSHSHCNSREGVAATLQEFCRNLAVEIITKAVKQCHRVEEEKSLNEPVSVDDNRIFVNVMNEMHEVSPTYDQGENVSQDFHHTACSESLQKRQQNSKEDSLCQGSSESAENKQNCKPSLLRLDNVPSFIMVHDSSSSTSQSEDAVSDTATPSEDCGILATCSDCIENVKDFETGQGFGILNTSENQEHYRSQGARPKVVPLPFPTVGNFSGASHKKKELAESHQTFQAGSEIDAPVKDWHSDDDIGVWDDTLSPSVPDMDFCDFVGEREDILQLMNLGAGLQGVTNQGRLVRARNRLRMEPELRVQETVYVDSDSDAEVESIDGKDRAGQASKDGATEVHKSFVIKVQRDFSITKVVRPIVYANPRLLENVISGKFKFDPSLDKDYICYGVFKRGRFFSYLSNDVKSLVDEKLKAYFNAKRDEFNSGRRFKTEQLRQMQNRTDELQVKIDKKLEEVKDLPTFHDVRMHLLKTHKMDSWEPERANGRKYCSTPPEEDIGIVRESSKTETNISSAQACVSTPPAPTESKTQSGACNSVESKTQPCVGSEIGSNSNNMSNYSRKPQPCNDFQFENTIFLEEQREEELLSPQLCPSPGNSMETVLDDFSKLCDRALTCKRCGDSEESDTEDEQAALDVYVRTVGPRFSRALHGELAYTTYIRPSRQYSETGTAGLPFTMVKAVGACHGASCHLSWQDWSAMDLHFRKLVPHSSPRLDFQFLLKTYAELKHFVLKERRRNSECKGCYVKAFLWQAYQVDGHQQSQESNSPKCSRVEEFVFLKLLRDELYHFGHMIRVSAGARALFVEERDIGHTCLFLLRTILRIIHRMKRRIQLARVRQPADSSFAPQDLNMIEDHRQFHISNFLRFRADSMLDSLRTWMTPEDYSPDPNILVSGRTVVAHTDSRSLELAGMLGVAEPQPLQEGEDFVESMQQLQSKEWYWGPISYEEAAMILQDKEDGSFLVRDSSDHKYLLSLSFKSLGEIHHTRMEHAKGLFSFWSQPESHGKARICEFIDKSVQNSRDGRFLYFLRPSARGVPPLPIRLLNPVSRNFRVASLKHLSRFVVRQNVRKDHLNRLPVPEKVKRYLKEKQYYAEIPDEDQWPFCGESTKF</sequence>
<keyword evidence="1" id="KW-0341">Growth regulation</keyword>
<dbReference type="InterPro" id="IPR036860">
    <property type="entry name" value="SH2_dom_sf"/>
</dbReference>
<gene>
    <name evidence="10" type="ORF">RRG08_000687</name>
</gene>
<dbReference type="SUPFAM" id="SSF55550">
    <property type="entry name" value="SH2 domain"/>
    <property type="match status" value="1"/>
</dbReference>
<dbReference type="GO" id="GO:0005942">
    <property type="term" value="C:phosphatidylinositol 3-kinase complex"/>
    <property type="evidence" value="ECO:0007669"/>
    <property type="project" value="TreeGrafter"/>
</dbReference>
<evidence type="ECO:0000256" key="7">
    <source>
        <dbReference type="SAM" id="MobiDB-lite"/>
    </source>
</evidence>
<comment type="caution">
    <text evidence="10">The sequence shown here is derived from an EMBL/GenBank/DDBJ whole genome shotgun (WGS) entry which is preliminary data.</text>
</comment>
<dbReference type="InterPro" id="IPR036036">
    <property type="entry name" value="SOCS_box-like_dom_sf"/>
</dbReference>
<feature type="compositionally biased region" description="Basic residues" evidence="7">
    <location>
        <begin position="14"/>
        <end position="24"/>
    </location>
</feature>
<feature type="domain" description="SOCS box" evidence="9">
    <location>
        <begin position="1935"/>
        <end position="1985"/>
    </location>
</feature>
<dbReference type="SUPFAM" id="SSF158235">
    <property type="entry name" value="SOCS box-like"/>
    <property type="match status" value="1"/>
</dbReference>
<organism evidence="10 11">
    <name type="scientific">Elysia crispata</name>
    <name type="common">lettuce slug</name>
    <dbReference type="NCBI Taxonomy" id="231223"/>
    <lineage>
        <taxon>Eukaryota</taxon>
        <taxon>Metazoa</taxon>
        <taxon>Spiralia</taxon>
        <taxon>Lophotrochozoa</taxon>
        <taxon>Mollusca</taxon>
        <taxon>Gastropoda</taxon>
        <taxon>Heterobranchia</taxon>
        <taxon>Euthyneura</taxon>
        <taxon>Panpulmonata</taxon>
        <taxon>Sacoglossa</taxon>
        <taxon>Placobranchoidea</taxon>
        <taxon>Plakobranchidae</taxon>
        <taxon>Elysia</taxon>
    </lineage>
</organism>
<feature type="compositionally biased region" description="Polar residues" evidence="7">
    <location>
        <begin position="587"/>
        <end position="598"/>
    </location>
</feature>
<dbReference type="InterPro" id="IPR000980">
    <property type="entry name" value="SH2"/>
</dbReference>
<evidence type="ECO:0000256" key="4">
    <source>
        <dbReference type="ARBA" id="ARBA00022999"/>
    </source>
</evidence>
<feature type="region of interest" description="Disordered" evidence="7">
    <location>
        <begin position="1"/>
        <end position="139"/>
    </location>
</feature>
<dbReference type="Proteomes" id="UP001283361">
    <property type="component" value="Unassembled WGS sequence"/>
</dbReference>
<feature type="compositionally biased region" description="Low complexity" evidence="7">
    <location>
        <begin position="115"/>
        <end position="127"/>
    </location>
</feature>
<feature type="region of interest" description="Disordered" evidence="7">
    <location>
        <begin position="1030"/>
        <end position="1049"/>
    </location>
</feature>
<keyword evidence="4 5" id="KW-0727">SH2 domain</keyword>
<evidence type="ECO:0000256" key="5">
    <source>
        <dbReference type="PROSITE-ProRule" id="PRU00191"/>
    </source>
</evidence>
<feature type="region of interest" description="Disordered" evidence="7">
    <location>
        <begin position="760"/>
        <end position="797"/>
    </location>
</feature>
<proteinExistence type="predicted"/>
<keyword evidence="6" id="KW-0175">Coiled coil</keyword>
<feature type="compositionally biased region" description="Polar residues" evidence="7">
    <location>
        <begin position="380"/>
        <end position="398"/>
    </location>
</feature>
<keyword evidence="2" id="KW-0734">Signal transduction inhibitor</keyword>
<feature type="compositionally biased region" description="Polar residues" evidence="7">
    <location>
        <begin position="226"/>
        <end position="237"/>
    </location>
</feature>